<organism evidence="1 2">
    <name type="scientific">Phytophthora fragariae</name>
    <dbReference type="NCBI Taxonomy" id="53985"/>
    <lineage>
        <taxon>Eukaryota</taxon>
        <taxon>Sar</taxon>
        <taxon>Stramenopiles</taxon>
        <taxon>Oomycota</taxon>
        <taxon>Peronosporomycetes</taxon>
        <taxon>Peronosporales</taxon>
        <taxon>Peronosporaceae</taxon>
        <taxon>Phytophthora</taxon>
    </lineage>
</organism>
<comment type="caution">
    <text evidence="1">The sequence shown here is derived from an EMBL/GenBank/DDBJ whole genome shotgun (WGS) entry which is preliminary data.</text>
</comment>
<dbReference type="Proteomes" id="UP000486351">
    <property type="component" value="Unassembled WGS sequence"/>
</dbReference>
<reference evidence="1 2" key="1">
    <citation type="submission" date="2018-09" db="EMBL/GenBank/DDBJ databases">
        <title>Genomic investigation of the strawberry pathogen Phytophthora fragariae indicates pathogenicity is determined by transcriptional variation in three key races.</title>
        <authorList>
            <person name="Adams T.M."/>
            <person name="Armitage A.D."/>
            <person name="Sobczyk M.K."/>
            <person name="Bates H.J."/>
            <person name="Dunwell J.M."/>
            <person name="Nellist C.F."/>
            <person name="Harrison R.J."/>
        </authorList>
    </citation>
    <scope>NUCLEOTIDE SEQUENCE [LARGE SCALE GENOMIC DNA]</scope>
    <source>
        <strain evidence="1 2">NOV-77</strain>
    </source>
</reference>
<name>A0A6G0Q0S2_9STRA</name>
<proteinExistence type="predicted"/>
<dbReference type="AlphaFoldDB" id="A0A6G0Q0S2"/>
<sequence>MTSAFLGTSDRTSSSCSVHLEAPRRLPFSAQATAHAVQAQRTWRHHDAYLFRLKRPHKHFKLSAPGGTATSAVLGTSDRTSSSCSVHLEAPRRLPFSAQATAHAVQVQRTWRHHDVCRSWHKFKHTSSSSTAHLEALRRLSFSAQATAQALQAQRTLTHRDVCVSWHKQFKLIAPGGTTTSVFLGTSDRTSSSCSVHLEAPRRLPFSAQATAHAVQVQRTWRHHDV</sequence>
<dbReference type="EMBL" id="QXFY01008638">
    <property type="protein sequence ID" value="KAE9263793.1"/>
    <property type="molecule type" value="Genomic_DNA"/>
</dbReference>
<protein>
    <submittedName>
        <fullName evidence="1">Uncharacterized protein</fullName>
    </submittedName>
</protein>
<evidence type="ECO:0000313" key="1">
    <source>
        <dbReference type="EMBL" id="KAE9263793.1"/>
    </source>
</evidence>
<gene>
    <name evidence="1" type="ORF">PF008_g32277</name>
</gene>
<evidence type="ECO:0000313" key="2">
    <source>
        <dbReference type="Proteomes" id="UP000486351"/>
    </source>
</evidence>
<feature type="non-terminal residue" evidence="1">
    <location>
        <position position="226"/>
    </location>
</feature>
<accession>A0A6G0Q0S2</accession>